<name>A0A4R6VBQ4_9PAST</name>
<evidence type="ECO:0000313" key="2">
    <source>
        <dbReference type="Proteomes" id="UP000295657"/>
    </source>
</evidence>
<evidence type="ECO:0000313" key="1">
    <source>
        <dbReference type="EMBL" id="TDQ57370.1"/>
    </source>
</evidence>
<dbReference type="Proteomes" id="UP000295657">
    <property type="component" value="Unassembled WGS sequence"/>
</dbReference>
<dbReference type="AlphaFoldDB" id="A0A4R6VBQ4"/>
<accession>A0A4R6VBQ4</accession>
<comment type="caution">
    <text evidence="1">The sequence shown here is derived from an EMBL/GenBank/DDBJ whole genome shotgun (WGS) entry which is preliminary data.</text>
</comment>
<protein>
    <submittedName>
        <fullName evidence="1">Uncharacterized protein</fullName>
    </submittedName>
</protein>
<keyword evidence="2" id="KW-1185">Reference proteome</keyword>
<gene>
    <name evidence="1" type="ORF">EDC45_1430</name>
</gene>
<proteinExistence type="predicted"/>
<sequence>MRLLRIYISLPNSENSIYIRPYPYFPSQNFAYFIIFFLAEIKIPKIDFAAFSLANLYIFIIDKNLKPLNKSGLFGLGFKWNQGFGERFFRALE</sequence>
<reference evidence="1 2" key="1">
    <citation type="submission" date="2019-03" db="EMBL/GenBank/DDBJ databases">
        <title>Genomic Encyclopedia of Type Strains, Phase IV (KMG-IV): sequencing the most valuable type-strain genomes for metagenomic binning, comparative biology and taxonomic classification.</title>
        <authorList>
            <person name="Goeker M."/>
        </authorList>
    </citation>
    <scope>NUCLEOTIDE SEQUENCE [LARGE SCALE GENOMIC DNA]</scope>
    <source>
        <strain evidence="1 2">DSM 28403</strain>
    </source>
</reference>
<dbReference type="EMBL" id="SNYQ01000005">
    <property type="protein sequence ID" value="TDQ57370.1"/>
    <property type="molecule type" value="Genomic_DNA"/>
</dbReference>
<organism evidence="1 2">
    <name type="scientific">Mesocricetibacter intestinalis</name>
    <dbReference type="NCBI Taxonomy" id="1521930"/>
    <lineage>
        <taxon>Bacteria</taxon>
        <taxon>Pseudomonadati</taxon>
        <taxon>Pseudomonadota</taxon>
        <taxon>Gammaproteobacteria</taxon>
        <taxon>Pasteurellales</taxon>
        <taxon>Pasteurellaceae</taxon>
        <taxon>Mesocricetibacter</taxon>
    </lineage>
</organism>